<comment type="caution">
    <text evidence="7">The sequence shown here is derived from an EMBL/GenBank/DDBJ whole genome shotgun (WGS) entry which is preliminary data.</text>
</comment>
<evidence type="ECO:0000313" key="7">
    <source>
        <dbReference type="EMBL" id="KAK7695040.1"/>
    </source>
</evidence>
<keyword evidence="4" id="KW-0645">Protease</keyword>
<evidence type="ECO:0000313" key="8">
    <source>
        <dbReference type="Proteomes" id="UP001385951"/>
    </source>
</evidence>
<dbReference type="PROSITE" id="PS51767">
    <property type="entry name" value="PEPTIDASE_A1"/>
    <property type="match status" value="1"/>
</dbReference>
<accession>A0AAW0GPB8</accession>
<dbReference type="GO" id="GO:0004190">
    <property type="term" value="F:aspartic-type endopeptidase activity"/>
    <property type="evidence" value="ECO:0007669"/>
    <property type="project" value="UniProtKB-KW"/>
</dbReference>
<dbReference type="SUPFAM" id="SSF50630">
    <property type="entry name" value="Acid proteases"/>
    <property type="match status" value="1"/>
</dbReference>
<evidence type="ECO:0000256" key="2">
    <source>
        <dbReference type="ARBA" id="ARBA00022750"/>
    </source>
</evidence>
<dbReference type="PRINTS" id="PR00792">
    <property type="entry name" value="PEPSIN"/>
</dbReference>
<feature type="domain" description="Peptidase A1" evidence="6">
    <location>
        <begin position="95"/>
        <end position="399"/>
    </location>
</feature>
<feature type="chain" id="PRO_5043609213" description="Peptidase A1 domain-containing protein" evidence="5">
    <location>
        <begin position="20"/>
        <end position="409"/>
    </location>
</feature>
<evidence type="ECO:0000256" key="1">
    <source>
        <dbReference type="ARBA" id="ARBA00007447"/>
    </source>
</evidence>
<dbReference type="EMBL" id="JASBNA010000002">
    <property type="protein sequence ID" value="KAK7695040.1"/>
    <property type="molecule type" value="Genomic_DNA"/>
</dbReference>
<feature type="signal peptide" evidence="5">
    <location>
        <begin position="1"/>
        <end position="19"/>
    </location>
</feature>
<dbReference type="InterPro" id="IPR033121">
    <property type="entry name" value="PEPTIDASE_A1"/>
</dbReference>
<dbReference type="InterPro" id="IPR001969">
    <property type="entry name" value="Aspartic_peptidase_AS"/>
</dbReference>
<dbReference type="CDD" id="cd05471">
    <property type="entry name" value="pepsin_like"/>
    <property type="match status" value="1"/>
</dbReference>
<sequence>MFRVSSLLTTIVLALSVVGNPLFERNEELLRRVQGGVITLQAAKRINSTNVQQVGLLKRDQARAKGLKARATATGPFDKAPIVGSIPATNQAVDYTVTLNIGNPPTAYTVLVDTGSSNTWVGASQPYIQTTTSIQSRDRVSVIYGSGSMDGTEFNDKISLGSTLTVFGQSIGVATDQVGFDDVDGIIGLGPNGLTVGTLSPDTKTVVPTVTDNLFSQAPTTQLSVTNGELTFGGTDSSKFVGSINFAPITKKSPASKFWGIDQAIRLGTTSVLAKTAGIVDTGTTLTLIATDAFQKYQQLTGGVPDAATTLLKITPAQFANLKSLFFTINNVDYEFTANAQIWPRALNSAIGGDPNGIFLIVGDIGSPSGQGFDFINGFTWLERFYSVYDTANQRVGLANTPFTRATTN</sequence>
<evidence type="ECO:0000256" key="4">
    <source>
        <dbReference type="RuleBase" id="RU000454"/>
    </source>
</evidence>
<organism evidence="7 8">
    <name type="scientific">Cerrena zonata</name>
    <dbReference type="NCBI Taxonomy" id="2478898"/>
    <lineage>
        <taxon>Eukaryota</taxon>
        <taxon>Fungi</taxon>
        <taxon>Dikarya</taxon>
        <taxon>Basidiomycota</taxon>
        <taxon>Agaricomycotina</taxon>
        <taxon>Agaricomycetes</taxon>
        <taxon>Polyporales</taxon>
        <taxon>Cerrenaceae</taxon>
        <taxon>Cerrena</taxon>
    </lineage>
</organism>
<keyword evidence="2 4" id="KW-0064">Aspartyl protease</keyword>
<dbReference type="PROSITE" id="PS00141">
    <property type="entry name" value="ASP_PROTEASE"/>
    <property type="match status" value="2"/>
</dbReference>
<dbReference type="InterPro" id="IPR001461">
    <property type="entry name" value="Aspartic_peptidase_A1"/>
</dbReference>
<evidence type="ECO:0000256" key="3">
    <source>
        <dbReference type="PIRSR" id="PIRSR601461-1"/>
    </source>
</evidence>
<keyword evidence="5" id="KW-0732">Signal</keyword>
<dbReference type="PANTHER" id="PTHR47966">
    <property type="entry name" value="BETA-SITE APP-CLEAVING ENZYME, ISOFORM A-RELATED"/>
    <property type="match status" value="1"/>
</dbReference>
<dbReference type="GO" id="GO:0006508">
    <property type="term" value="P:proteolysis"/>
    <property type="evidence" value="ECO:0007669"/>
    <property type="project" value="UniProtKB-KW"/>
</dbReference>
<feature type="active site" evidence="3">
    <location>
        <position position="281"/>
    </location>
</feature>
<dbReference type="InterPro" id="IPR034164">
    <property type="entry name" value="Pepsin-like_dom"/>
</dbReference>
<dbReference type="Gene3D" id="2.40.70.10">
    <property type="entry name" value="Acid Proteases"/>
    <property type="match status" value="2"/>
</dbReference>
<evidence type="ECO:0000259" key="6">
    <source>
        <dbReference type="PROSITE" id="PS51767"/>
    </source>
</evidence>
<dbReference type="InterPro" id="IPR021109">
    <property type="entry name" value="Peptidase_aspartic_dom_sf"/>
</dbReference>
<evidence type="ECO:0000256" key="5">
    <source>
        <dbReference type="SAM" id="SignalP"/>
    </source>
</evidence>
<name>A0AAW0GPB8_9APHY</name>
<protein>
    <recommendedName>
        <fullName evidence="6">Peptidase A1 domain-containing protein</fullName>
    </recommendedName>
</protein>
<keyword evidence="4" id="KW-0378">Hydrolase</keyword>
<dbReference type="AlphaFoldDB" id="A0AAW0GPB8"/>
<dbReference type="PANTHER" id="PTHR47966:SF74">
    <property type="entry name" value="AGR407CP"/>
    <property type="match status" value="1"/>
</dbReference>
<reference evidence="7 8" key="1">
    <citation type="submission" date="2022-09" db="EMBL/GenBank/DDBJ databases">
        <authorList>
            <person name="Palmer J.M."/>
        </authorList>
    </citation>
    <scope>NUCLEOTIDE SEQUENCE [LARGE SCALE GENOMIC DNA]</scope>
    <source>
        <strain evidence="7 8">DSM 7382</strain>
    </source>
</reference>
<dbReference type="Proteomes" id="UP001385951">
    <property type="component" value="Unassembled WGS sequence"/>
</dbReference>
<proteinExistence type="inferred from homology"/>
<feature type="active site" evidence="3">
    <location>
        <position position="113"/>
    </location>
</feature>
<comment type="similarity">
    <text evidence="1 4">Belongs to the peptidase A1 family.</text>
</comment>
<dbReference type="Pfam" id="PF00026">
    <property type="entry name" value="Asp"/>
    <property type="match status" value="1"/>
</dbReference>
<keyword evidence="8" id="KW-1185">Reference proteome</keyword>
<gene>
    <name evidence="7" type="ORF">QCA50_002228</name>
</gene>